<gene>
    <name evidence="1" type="ORF">GLOINDRAFT_88032</name>
</gene>
<dbReference type="HOGENOM" id="CLU_2278953_0_0_1"/>
<name>U9STT4_RHIID</name>
<accession>U9STT4</accession>
<reference evidence="1" key="1">
    <citation type="submission" date="2013-07" db="EMBL/GenBank/DDBJ databases">
        <title>The genome of an arbuscular mycorrhizal fungus provides insights into the evolution of the oldest plant symbiosis.</title>
        <authorList>
            <consortium name="DOE Joint Genome Institute"/>
            <person name="Tisserant E."/>
            <person name="Malbreil M."/>
            <person name="Kuo A."/>
            <person name="Kohler A."/>
            <person name="Symeonidi A."/>
            <person name="Balestrini R."/>
            <person name="Charron P."/>
            <person name="Duensing N."/>
            <person name="Frei-dit-Frey N."/>
            <person name="Gianinazzi-Pearson V."/>
            <person name="Gilbert B."/>
            <person name="Handa Y."/>
            <person name="Hijri M."/>
            <person name="Kaul R."/>
            <person name="Kawaguchi M."/>
            <person name="Krajinski F."/>
            <person name="Lammers P."/>
            <person name="Lapierre D."/>
            <person name="Masclaux F.G."/>
            <person name="Murat C."/>
            <person name="Morin E."/>
            <person name="Ndikumana S."/>
            <person name="Pagni M."/>
            <person name="Petitpierre D."/>
            <person name="Requena N."/>
            <person name="Rosikiewicz P."/>
            <person name="Riley R."/>
            <person name="Saito K."/>
            <person name="San Clemente H."/>
            <person name="Shapiro H."/>
            <person name="van Tuinen D."/>
            <person name="Becard G."/>
            <person name="Bonfante P."/>
            <person name="Paszkowski U."/>
            <person name="Shachar-Hill Y."/>
            <person name="Young J.P."/>
            <person name="Sanders I.R."/>
            <person name="Henrissat B."/>
            <person name="Rensing S.A."/>
            <person name="Grigoriev I.V."/>
            <person name="Corradi N."/>
            <person name="Roux C."/>
            <person name="Martin F."/>
        </authorList>
    </citation>
    <scope>NUCLEOTIDE SEQUENCE</scope>
    <source>
        <strain evidence="1">DAOM 197198</strain>
    </source>
</reference>
<dbReference type="AlphaFoldDB" id="U9STT4"/>
<dbReference type="EMBL" id="KI298035">
    <property type="protein sequence ID" value="ERZ99339.1"/>
    <property type="molecule type" value="Genomic_DNA"/>
</dbReference>
<evidence type="ECO:0000313" key="1">
    <source>
        <dbReference type="EMBL" id="ERZ99339.1"/>
    </source>
</evidence>
<organism evidence="1">
    <name type="scientific">Rhizophagus irregularis (strain DAOM 181602 / DAOM 197198 / MUCL 43194)</name>
    <name type="common">Arbuscular mycorrhizal fungus</name>
    <name type="synonym">Glomus intraradices</name>
    <dbReference type="NCBI Taxonomy" id="747089"/>
    <lineage>
        <taxon>Eukaryota</taxon>
        <taxon>Fungi</taxon>
        <taxon>Fungi incertae sedis</taxon>
        <taxon>Mucoromycota</taxon>
        <taxon>Glomeromycotina</taxon>
        <taxon>Glomeromycetes</taxon>
        <taxon>Glomerales</taxon>
        <taxon>Glomeraceae</taxon>
        <taxon>Rhizophagus</taxon>
    </lineage>
</organism>
<protein>
    <submittedName>
        <fullName evidence="1">Uncharacterized protein</fullName>
    </submittedName>
</protein>
<proteinExistence type="predicted"/>
<sequence length="102" mass="11855">MIKGKNGASCGDINNIFFSRKIRLKFLYAEVRQIIIFNSFWLKIRSFRGVPPSPIFFSDPDFVSINLINQLVIFGDGFFNQINLFAVNLGVVWYCHRYLLIT</sequence>